<sequence length="141" mass="16691">MKDTSVVFEFKVTEDHHPHIYVPISALDRPQVKYSILVPLDKVPHQVRPCFRDIHPPSDPTRSWADKLSILSNLRPEVIVRPDRVDHLAKELARLDARNLSRDRIFIDRWVIVQSTFRWNVNTRHPPFWHPCLESVTLLEY</sequence>
<proteinExistence type="predicted"/>
<reference evidence="1 2" key="1">
    <citation type="journal article" date="2015" name="Genome Announc.">
        <title>Complete Genome Sequence of Caulobacter crescentus Siphophage Seuss.</title>
        <authorList>
            <person name="Sloan J.M."/>
            <person name="Keene J.L."/>
            <person name="Cahill J.L."/>
            <person name="Rasche E.S."/>
            <person name="Kuty Everett G.F."/>
        </authorList>
    </citation>
    <scope>NUCLEOTIDE SEQUENCE [LARGE SCALE GENOMIC DNA]</scope>
</reference>
<accession>A0A0K1LMC4</accession>
<gene>
    <name evidence="1" type="ORF">CPT_Seuss93</name>
</gene>
<dbReference type="Proteomes" id="UP000221339">
    <property type="component" value="Segment"/>
</dbReference>
<name>A0A0K1LMC4_9CAUD</name>
<evidence type="ECO:0000313" key="1">
    <source>
        <dbReference type="EMBL" id="AKU43619.1"/>
    </source>
</evidence>
<organism evidence="1 2">
    <name type="scientific">Caulobacter phage Seuss</name>
    <dbReference type="NCBI Taxonomy" id="1675601"/>
    <lineage>
        <taxon>Viruses</taxon>
        <taxon>Duplodnaviria</taxon>
        <taxon>Heunggongvirae</taxon>
        <taxon>Uroviricota</taxon>
        <taxon>Caudoviricetes</taxon>
        <taxon>Seussvirus</taxon>
        <taxon>Seussvirus seuss</taxon>
    </lineage>
</organism>
<keyword evidence="2" id="KW-1185">Reference proteome</keyword>
<protein>
    <submittedName>
        <fullName evidence="1">Uncharacterized protein</fullName>
    </submittedName>
</protein>
<evidence type="ECO:0000313" key="2">
    <source>
        <dbReference type="Proteomes" id="UP000221339"/>
    </source>
</evidence>
<dbReference type="EMBL" id="KT001914">
    <property type="protein sequence ID" value="AKU43619.1"/>
    <property type="molecule type" value="Genomic_DNA"/>
</dbReference>